<reference evidence="2" key="2">
    <citation type="submission" date="2020-09" db="EMBL/GenBank/DDBJ databases">
        <authorList>
            <person name="Sun Q."/>
            <person name="Ohkuma M."/>
        </authorList>
    </citation>
    <scope>NUCLEOTIDE SEQUENCE</scope>
    <source>
        <strain evidence="2">JCM 4633</strain>
    </source>
</reference>
<accession>A0A918WQ28</accession>
<evidence type="ECO:0000313" key="3">
    <source>
        <dbReference type="Proteomes" id="UP000646244"/>
    </source>
</evidence>
<dbReference type="AlphaFoldDB" id="A0A918WQ28"/>
<gene>
    <name evidence="2" type="ORF">GCM10010507_50330</name>
</gene>
<name>A0A918WQ28_STRCJ</name>
<comment type="caution">
    <text evidence="2">The sequence shown here is derived from an EMBL/GenBank/DDBJ whole genome shotgun (WGS) entry which is preliminary data.</text>
</comment>
<sequence length="100" mass="10738">MSVKEELTAVQRCLDDLDRAIGRLEKHLGKGVLDVRRLRTDAGHLRESLALLRAGAPAEPPHAGRPGLTQMVPVPDTPYDASLWAGAEEEGLGSQHGLVP</sequence>
<feature type="region of interest" description="Disordered" evidence="1">
    <location>
        <begin position="79"/>
        <end position="100"/>
    </location>
</feature>
<organism evidence="2 3">
    <name type="scientific">Streptomyces cinnamoneus</name>
    <name type="common">Streptoverticillium cinnamoneum</name>
    <dbReference type="NCBI Taxonomy" id="53446"/>
    <lineage>
        <taxon>Bacteria</taxon>
        <taxon>Bacillati</taxon>
        <taxon>Actinomycetota</taxon>
        <taxon>Actinomycetes</taxon>
        <taxon>Kitasatosporales</taxon>
        <taxon>Streptomycetaceae</taxon>
        <taxon>Streptomyces</taxon>
        <taxon>Streptomyces cinnamoneus group</taxon>
    </lineage>
</organism>
<evidence type="ECO:0000256" key="1">
    <source>
        <dbReference type="SAM" id="MobiDB-lite"/>
    </source>
</evidence>
<dbReference type="RefSeq" id="WP_190112173.1">
    <property type="nucleotide sequence ID" value="NZ_BMVB01000022.1"/>
</dbReference>
<protein>
    <submittedName>
        <fullName evidence="2">Uncharacterized protein</fullName>
    </submittedName>
</protein>
<proteinExistence type="predicted"/>
<evidence type="ECO:0000313" key="2">
    <source>
        <dbReference type="EMBL" id="GHC66576.1"/>
    </source>
</evidence>
<reference evidence="2" key="1">
    <citation type="journal article" date="2014" name="Int. J. Syst. Evol. Microbiol.">
        <title>Complete genome sequence of Corynebacterium casei LMG S-19264T (=DSM 44701T), isolated from a smear-ripened cheese.</title>
        <authorList>
            <consortium name="US DOE Joint Genome Institute (JGI-PGF)"/>
            <person name="Walter F."/>
            <person name="Albersmeier A."/>
            <person name="Kalinowski J."/>
            <person name="Ruckert C."/>
        </authorList>
    </citation>
    <scope>NUCLEOTIDE SEQUENCE</scope>
    <source>
        <strain evidence="2">JCM 4633</strain>
    </source>
</reference>
<dbReference type="Proteomes" id="UP000646244">
    <property type="component" value="Unassembled WGS sequence"/>
</dbReference>
<dbReference type="EMBL" id="BMVB01000022">
    <property type="protein sequence ID" value="GHC66576.1"/>
    <property type="molecule type" value="Genomic_DNA"/>
</dbReference>